<proteinExistence type="predicted"/>
<sequence length="382" mass="40653">MTRTSEPVRNVLLTGATGFLGGHVCLELLRRTGTGVHCLVRGKSGAGARRRLVERLAELGAEPELTRRVTTVHGDFTRPRFGLGAADYDALAERVDAVYHCGAWVSMVADRARLAPANVVGTEVAIAFARHGRPKHLHHVSTLAAFGSARAAGVGTIEESTAPKEEYACGIGYARSKLAAEQLVRAAGAAGLPVTVHRPGIILGDSRTGACPEGDVEVRLIRAAVETGLAPVCPGRFPAAPVDFVARAIVSLSQRPDAAGRTFHPVHPTPVATADIFAHARAFGYELSEVTLDEWDAALRERLALPSAFVVLALSEAISHLLGRTPGHLLPEVACAETTRALGETSPDLDRAHFFRIFRHLADAGRLPEPRAMTREPSAWSS</sequence>
<dbReference type="SUPFAM" id="SSF51735">
    <property type="entry name" value="NAD(P)-binding Rossmann-fold domains"/>
    <property type="match status" value="1"/>
</dbReference>
<feature type="domain" description="Thioester reductase (TE)" evidence="3">
    <location>
        <begin position="13"/>
        <end position="249"/>
    </location>
</feature>
<accession>A0A841FH86</accession>
<dbReference type="CDD" id="cd05235">
    <property type="entry name" value="SDR_e1"/>
    <property type="match status" value="1"/>
</dbReference>
<dbReference type="EMBL" id="JACHGT010000007">
    <property type="protein sequence ID" value="MBB6035576.1"/>
    <property type="molecule type" value="Genomic_DNA"/>
</dbReference>
<reference evidence="4 5" key="1">
    <citation type="submission" date="2020-08" db="EMBL/GenBank/DDBJ databases">
        <title>Genomic Encyclopedia of Type Strains, Phase IV (KMG-IV): sequencing the most valuable type-strain genomes for metagenomic binning, comparative biology and taxonomic classification.</title>
        <authorList>
            <person name="Goeker M."/>
        </authorList>
    </citation>
    <scope>NUCLEOTIDE SEQUENCE [LARGE SCALE GENOMIC DNA]</scope>
    <source>
        <strain evidence="4 5">YIM 65646</strain>
    </source>
</reference>
<dbReference type="Proteomes" id="UP000548476">
    <property type="component" value="Unassembled WGS sequence"/>
</dbReference>
<dbReference type="PANTHER" id="PTHR44845">
    <property type="entry name" value="CARRIER DOMAIN-CONTAINING PROTEIN"/>
    <property type="match status" value="1"/>
</dbReference>
<dbReference type="NCBIfam" id="TIGR01746">
    <property type="entry name" value="Thioester-redct"/>
    <property type="match status" value="1"/>
</dbReference>
<keyword evidence="1" id="KW-0596">Phosphopantetheine</keyword>
<keyword evidence="2" id="KW-0597">Phosphoprotein</keyword>
<dbReference type="RefSeq" id="WP_184788457.1">
    <property type="nucleotide sequence ID" value="NZ_BONT01000083.1"/>
</dbReference>
<dbReference type="InterPro" id="IPR010080">
    <property type="entry name" value="Thioester_reductase-like_dom"/>
</dbReference>
<evidence type="ECO:0000313" key="4">
    <source>
        <dbReference type="EMBL" id="MBB6035576.1"/>
    </source>
</evidence>
<evidence type="ECO:0000256" key="2">
    <source>
        <dbReference type="ARBA" id="ARBA00022553"/>
    </source>
</evidence>
<name>A0A841FH86_9ACTN</name>
<evidence type="ECO:0000256" key="1">
    <source>
        <dbReference type="ARBA" id="ARBA00022450"/>
    </source>
</evidence>
<gene>
    <name evidence="4" type="ORF">HNR73_003440</name>
</gene>
<comment type="caution">
    <text evidence="4">The sequence shown here is derived from an EMBL/GenBank/DDBJ whole genome shotgun (WGS) entry which is preliminary data.</text>
</comment>
<keyword evidence="5" id="KW-1185">Reference proteome</keyword>
<dbReference type="PANTHER" id="PTHR44845:SF6">
    <property type="entry name" value="BETA-ALANINE-ACTIVATING ENZYME"/>
    <property type="match status" value="1"/>
</dbReference>
<organism evidence="4 5">
    <name type="scientific">Phytomonospora endophytica</name>
    <dbReference type="NCBI Taxonomy" id="714109"/>
    <lineage>
        <taxon>Bacteria</taxon>
        <taxon>Bacillati</taxon>
        <taxon>Actinomycetota</taxon>
        <taxon>Actinomycetes</taxon>
        <taxon>Micromonosporales</taxon>
        <taxon>Micromonosporaceae</taxon>
        <taxon>Phytomonospora</taxon>
    </lineage>
</organism>
<evidence type="ECO:0000259" key="3">
    <source>
        <dbReference type="Pfam" id="PF07993"/>
    </source>
</evidence>
<dbReference type="InterPro" id="IPR013120">
    <property type="entry name" value="FAR_NAD-bd"/>
</dbReference>
<dbReference type="Gene3D" id="3.40.50.720">
    <property type="entry name" value="NAD(P)-binding Rossmann-like Domain"/>
    <property type="match status" value="1"/>
</dbReference>
<dbReference type="AlphaFoldDB" id="A0A841FH86"/>
<evidence type="ECO:0000313" key="5">
    <source>
        <dbReference type="Proteomes" id="UP000548476"/>
    </source>
</evidence>
<protein>
    <submittedName>
        <fullName evidence="4">Thioester reductase-like protein</fullName>
    </submittedName>
</protein>
<dbReference type="InterPro" id="IPR036291">
    <property type="entry name" value="NAD(P)-bd_dom_sf"/>
</dbReference>
<dbReference type="Pfam" id="PF07993">
    <property type="entry name" value="NAD_binding_4"/>
    <property type="match status" value="1"/>
</dbReference>